<keyword evidence="3" id="KW-1185">Reference proteome</keyword>
<feature type="transmembrane region" description="Helical" evidence="1">
    <location>
        <begin position="154"/>
        <end position="174"/>
    </location>
</feature>
<name>A0AAD5YQL0_9AGAR</name>
<gene>
    <name evidence="2" type="ORF">NP233_g11812</name>
</gene>
<proteinExistence type="predicted"/>
<evidence type="ECO:0000256" key="1">
    <source>
        <dbReference type="SAM" id="Phobius"/>
    </source>
</evidence>
<accession>A0AAD5YQL0</accession>
<keyword evidence="1" id="KW-0472">Membrane</keyword>
<dbReference type="AlphaFoldDB" id="A0AAD5YQL0"/>
<organism evidence="2 3">
    <name type="scientific">Leucocoprinus birnbaumii</name>
    <dbReference type="NCBI Taxonomy" id="56174"/>
    <lineage>
        <taxon>Eukaryota</taxon>
        <taxon>Fungi</taxon>
        <taxon>Dikarya</taxon>
        <taxon>Basidiomycota</taxon>
        <taxon>Agaricomycotina</taxon>
        <taxon>Agaricomycetes</taxon>
        <taxon>Agaricomycetidae</taxon>
        <taxon>Agaricales</taxon>
        <taxon>Agaricineae</taxon>
        <taxon>Agaricaceae</taxon>
        <taxon>Leucocoprinus</taxon>
    </lineage>
</organism>
<comment type="caution">
    <text evidence="2">The sequence shown here is derived from an EMBL/GenBank/DDBJ whole genome shotgun (WGS) entry which is preliminary data.</text>
</comment>
<keyword evidence="1" id="KW-1133">Transmembrane helix</keyword>
<dbReference type="Proteomes" id="UP001213000">
    <property type="component" value="Unassembled WGS sequence"/>
</dbReference>
<keyword evidence="1" id="KW-0812">Transmembrane</keyword>
<sequence length="178" mass="19292">MTKYVNITLDDTSPLITYPTPGGWSRSSSVGCYNDTCTIARGWTSYLSFTFPEPAIALYFYGIKGAPPLAFFSVCIDCPSNAPDGTFKLHATPPLNSENLLYVQHFSTPGVHNFTLKASPNFQVDRFTLEVPTYLNAPLNAIASAQASAAASQVTASVFVYAVFICMIVNHLLFRSGA</sequence>
<evidence type="ECO:0000313" key="3">
    <source>
        <dbReference type="Proteomes" id="UP001213000"/>
    </source>
</evidence>
<protein>
    <submittedName>
        <fullName evidence="2">Uncharacterized protein</fullName>
    </submittedName>
</protein>
<dbReference type="EMBL" id="JANIEX010001509">
    <property type="protein sequence ID" value="KAJ3557167.1"/>
    <property type="molecule type" value="Genomic_DNA"/>
</dbReference>
<reference evidence="2" key="1">
    <citation type="submission" date="2022-07" db="EMBL/GenBank/DDBJ databases">
        <title>Genome Sequence of Leucocoprinus birnbaumii.</title>
        <authorList>
            <person name="Buettner E."/>
        </authorList>
    </citation>
    <scope>NUCLEOTIDE SEQUENCE</scope>
    <source>
        <strain evidence="2">VT141</strain>
    </source>
</reference>
<evidence type="ECO:0000313" key="2">
    <source>
        <dbReference type="EMBL" id="KAJ3557167.1"/>
    </source>
</evidence>